<organism evidence="2 3">
    <name type="scientific">Ceratitis capitata</name>
    <name type="common">Mediterranean fruit fly</name>
    <name type="synonym">Tephritis capitata</name>
    <dbReference type="NCBI Taxonomy" id="7213"/>
    <lineage>
        <taxon>Eukaryota</taxon>
        <taxon>Metazoa</taxon>
        <taxon>Ecdysozoa</taxon>
        <taxon>Arthropoda</taxon>
        <taxon>Hexapoda</taxon>
        <taxon>Insecta</taxon>
        <taxon>Pterygota</taxon>
        <taxon>Neoptera</taxon>
        <taxon>Endopterygota</taxon>
        <taxon>Diptera</taxon>
        <taxon>Brachycera</taxon>
        <taxon>Muscomorpha</taxon>
        <taxon>Tephritoidea</taxon>
        <taxon>Tephritidae</taxon>
        <taxon>Ceratitis</taxon>
        <taxon>Ceratitis</taxon>
    </lineage>
</organism>
<evidence type="ECO:0000313" key="3">
    <source>
        <dbReference type="Proteomes" id="UP000606786"/>
    </source>
</evidence>
<keyword evidence="3" id="KW-1185">Reference proteome</keyword>
<feature type="region of interest" description="Disordered" evidence="1">
    <location>
        <begin position="23"/>
        <end position="57"/>
    </location>
</feature>
<dbReference type="AlphaFoldDB" id="A0A811UTQ3"/>
<evidence type="ECO:0000256" key="1">
    <source>
        <dbReference type="SAM" id="MobiDB-lite"/>
    </source>
</evidence>
<evidence type="ECO:0000313" key="2">
    <source>
        <dbReference type="EMBL" id="CAD7002064.1"/>
    </source>
</evidence>
<accession>A0A811UTQ3</accession>
<name>A0A811UTQ3_CERCA</name>
<proteinExistence type="predicted"/>
<comment type="caution">
    <text evidence="2">The sequence shown here is derived from an EMBL/GenBank/DDBJ whole genome shotgun (WGS) entry which is preliminary data.</text>
</comment>
<dbReference type="EMBL" id="CAJHJT010000023">
    <property type="protein sequence ID" value="CAD7002064.1"/>
    <property type="molecule type" value="Genomic_DNA"/>
</dbReference>
<gene>
    <name evidence="2" type="ORF">CCAP1982_LOCUS10552</name>
</gene>
<protein>
    <submittedName>
        <fullName evidence="2">(Mediterranean fruit fly) hypothetical protein</fullName>
    </submittedName>
</protein>
<dbReference type="Proteomes" id="UP000606786">
    <property type="component" value="Unassembled WGS sequence"/>
</dbReference>
<sequence length="57" mass="6472">ISSSCSRNPANNTAILELVKRQLDNSTQQHMKTDDTETPLKAMQTDYTDQDYIEPTL</sequence>
<reference evidence="2" key="1">
    <citation type="submission" date="2020-11" db="EMBL/GenBank/DDBJ databases">
        <authorList>
            <person name="Whitehead M."/>
        </authorList>
    </citation>
    <scope>NUCLEOTIDE SEQUENCE</scope>
    <source>
        <strain evidence="2">EGII</strain>
    </source>
</reference>
<feature type="compositionally biased region" description="Acidic residues" evidence="1">
    <location>
        <begin position="48"/>
        <end position="57"/>
    </location>
</feature>
<feature type="non-terminal residue" evidence="2">
    <location>
        <position position="1"/>
    </location>
</feature>